<evidence type="ECO:0000256" key="5">
    <source>
        <dbReference type="ARBA" id="ARBA00023237"/>
    </source>
</evidence>
<dbReference type="InterPro" id="IPR033985">
    <property type="entry name" value="SusD-like_N"/>
</dbReference>
<comment type="caution">
    <text evidence="8">The sequence shown here is derived from an EMBL/GenBank/DDBJ whole genome shotgun (WGS) entry which is preliminary data.</text>
</comment>
<dbReference type="Pfam" id="PF14322">
    <property type="entry name" value="SusD-like_3"/>
    <property type="match status" value="1"/>
</dbReference>
<sequence length="546" mass="59150">MKQYFKYILGMAAVIGIATITSCKKEFFNRPPDAGITVGSYYQTAQQVQTSTNTLYGSPWFGWNNKAGWSITELASGNGRTYSSDVVAFFNFSVGNTNPEILAAWDSPFTVVAQCNGILNNLPTSVPASVPTATVNNALGEAHLMRAAAYFYLVRVFGNVPIIENPLVHTGDFGTVPCNPVSDVYKFIIRDLQFAETNCSTNVATTGHGSSGSASALLAKVYLYMQDYTNARKEAEKVIASGEFTLLPNFSDLFLTANNNNKESILAMQWIFNGGYDFGNSIQASWAYSSTITTTGDGYGVMGPTFDLQNAFKAEGGDTTRRHATIMLPGSKYTELNQGGAGPYIFPLNGSEAGTHAACKKYVVGSPQDNGGKSAAQASGNNTYIMRYADVLLIEAEAIMGQQAAVGPSKGIDTGYTSTDATALKYLNMVRNRAGALTITSFSYKDLLRERRLEFALEQDYWFDLGRIDGFNAMAHPEPASHPVATNIIKNQERGDSSGGTAAAGYRDYTIYSVKITPTYFWFPVPINEVTADPNLVKAPVPYVFK</sequence>
<organism evidence="8 9">
    <name type="scientific">Mucilaginibacter arboris</name>
    <dbReference type="NCBI Taxonomy" id="2682090"/>
    <lineage>
        <taxon>Bacteria</taxon>
        <taxon>Pseudomonadati</taxon>
        <taxon>Bacteroidota</taxon>
        <taxon>Sphingobacteriia</taxon>
        <taxon>Sphingobacteriales</taxon>
        <taxon>Sphingobacteriaceae</taxon>
        <taxon>Mucilaginibacter</taxon>
    </lineage>
</organism>
<dbReference type="EMBL" id="WPIK01000013">
    <property type="protein sequence ID" value="MVN22749.1"/>
    <property type="molecule type" value="Genomic_DNA"/>
</dbReference>
<evidence type="ECO:0000259" key="7">
    <source>
        <dbReference type="Pfam" id="PF14322"/>
    </source>
</evidence>
<evidence type="ECO:0000256" key="3">
    <source>
        <dbReference type="ARBA" id="ARBA00022729"/>
    </source>
</evidence>
<dbReference type="Pfam" id="PF07980">
    <property type="entry name" value="SusD_RagB"/>
    <property type="match status" value="1"/>
</dbReference>
<evidence type="ECO:0000256" key="2">
    <source>
        <dbReference type="ARBA" id="ARBA00006275"/>
    </source>
</evidence>
<protein>
    <submittedName>
        <fullName evidence="8">RagB/SusD family nutrient uptake outer membrane protein</fullName>
    </submittedName>
</protein>
<name>A0A7K1SZK9_9SPHI</name>
<evidence type="ECO:0000259" key="6">
    <source>
        <dbReference type="Pfam" id="PF07980"/>
    </source>
</evidence>
<evidence type="ECO:0000313" key="9">
    <source>
        <dbReference type="Proteomes" id="UP000462014"/>
    </source>
</evidence>
<evidence type="ECO:0000256" key="1">
    <source>
        <dbReference type="ARBA" id="ARBA00004442"/>
    </source>
</evidence>
<gene>
    <name evidence="8" type="ORF">GO621_14565</name>
</gene>
<feature type="domain" description="RagB/SusD" evidence="6">
    <location>
        <begin position="262"/>
        <end position="540"/>
    </location>
</feature>
<evidence type="ECO:0000313" key="8">
    <source>
        <dbReference type="EMBL" id="MVN22749.1"/>
    </source>
</evidence>
<accession>A0A7K1SZK9</accession>
<dbReference type="Gene3D" id="1.25.40.390">
    <property type="match status" value="1"/>
</dbReference>
<reference evidence="8 9" key="1">
    <citation type="submission" date="2019-12" db="EMBL/GenBank/DDBJ databases">
        <title>Mucilaginibacter sp. HMF7410 genome sequencing and assembly.</title>
        <authorList>
            <person name="Kang H."/>
            <person name="Cha I."/>
            <person name="Kim H."/>
            <person name="Joh K."/>
        </authorList>
    </citation>
    <scope>NUCLEOTIDE SEQUENCE [LARGE SCALE GENOMIC DNA]</scope>
    <source>
        <strain evidence="8 9">HMF7410</strain>
    </source>
</reference>
<feature type="domain" description="SusD-like N-terminal" evidence="7">
    <location>
        <begin position="75"/>
        <end position="223"/>
    </location>
</feature>
<dbReference type="InterPro" id="IPR011990">
    <property type="entry name" value="TPR-like_helical_dom_sf"/>
</dbReference>
<keyword evidence="9" id="KW-1185">Reference proteome</keyword>
<comment type="subcellular location">
    <subcellularLocation>
        <location evidence="1">Cell outer membrane</location>
    </subcellularLocation>
</comment>
<dbReference type="Proteomes" id="UP000462014">
    <property type="component" value="Unassembled WGS sequence"/>
</dbReference>
<comment type="similarity">
    <text evidence="2">Belongs to the SusD family.</text>
</comment>
<dbReference type="RefSeq" id="WP_157568314.1">
    <property type="nucleotide sequence ID" value="NZ_WPIK01000013.1"/>
</dbReference>
<keyword evidence="5" id="KW-0998">Cell outer membrane</keyword>
<dbReference type="GO" id="GO:0009279">
    <property type="term" value="C:cell outer membrane"/>
    <property type="evidence" value="ECO:0007669"/>
    <property type="project" value="UniProtKB-SubCell"/>
</dbReference>
<dbReference type="SUPFAM" id="SSF48452">
    <property type="entry name" value="TPR-like"/>
    <property type="match status" value="1"/>
</dbReference>
<dbReference type="PROSITE" id="PS51257">
    <property type="entry name" value="PROKAR_LIPOPROTEIN"/>
    <property type="match status" value="1"/>
</dbReference>
<evidence type="ECO:0000256" key="4">
    <source>
        <dbReference type="ARBA" id="ARBA00023136"/>
    </source>
</evidence>
<dbReference type="AlphaFoldDB" id="A0A7K1SZK9"/>
<keyword evidence="3" id="KW-0732">Signal</keyword>
<dbReference type="InterPro" id="IPR012944">
    <property type="entry name" value="SusD_RagB_dom"/>
</dbReference>
<keyword evidence="4" id="KW-0472">Membrane</keyword>
<proteinExistence type="inferred from homology"/>